<protein>
    <recommendedName>
        <fullName evidence="2">Anti-sigma factor antagonist</fullName>
    </recommendedName>
</protein>
<gene>
    <name evidence="4" type="ORF">SAMN05421874_106165</name>
</gene>
<dbReference type="NCBIfam" id="TIGR00377">
    <property type="entry name" value="ant_ant_sig"/>
    <property type="match status" value="1"/>
</dbReference>
<dbReference type="CDD" id="cd07043">
    <property type="entry name" value="STAS_anti-anti-sigma_factors"/>
    <property type="match status" value="1"/>
</dbReference>
<evidence type="ECO:0000256" key="1">
    <source>
        <dbReference type="ARBA" id="ARBA00009013"/>
    </source>
</evidence>
<dbReference type="RefSeq" id="WP_342672271.1">
    <property type="nucleotide sequence ID" value="NZ_FNFB01000006.1"/>
</dbReference>
<dbReference type="Proteomes" id="UP000198683">
    <property type="component" value="Unassembled WGS sequence"/>
</dbReference>
<comment type="similarity">
    <text evidence="1 2">Belongs to the anti-sigma-factor antagonist family.</text>
</comment>
<evidence type="ECO:0000259" key="3">
    <source>
        <dbReference type="PROSITE" id="PS50801"/>
    </source>
</evidence>
<dbReference type="InterPro" id="IPR002645">
    <property type="entry name" value="STAS_dom"/>
</dbReference>
<accession>A0A1G9AEQ7</accession>
<dbReference type="STRING" id="683260.SAMN05421874_106165"/>
<proteinExistence type="inferred from homology"/>
<dbReference type="GO" id="GO:0043856">
    <property type="term" value="F:anti-sigma factor antagonist activity"/>
    <property type="evidence" value="ECO:0007669"/>
    <property type="project" value="InterPro"/>
</dbReference>
<evidence type="ECO:0000313" key="5">
    <source>
        <dbReference type="Proteomes" id="UP000198683"/>
    </source>
</evidence>
<dbReference type="InterPro" id="IPR003658">
    <property type="entry name" value="Anti-sigma_ant"/>
</dbReference>
<dbReference type="Pfam" id="PF01740">
    <property type="entry name" value="STAS"/>
    <property type="match status" value="1"/>
</dbReference>
<keyword evidence="5" id="KW-1185">Reference proteome</keyword>
<organism evidence="4 5">
    <name type="scientific">Nonomuraea maritima</name>
    <dbReference type="NCBI Taxonomy" id="683260"/>
    <lineage>
        <taxon>Bacteria</taxon>
        <taxon>Bacillati</taxon>
        <taxon>Actinomycetota</taxon>
        <taxon>Actinomycetes</taxon>
        <taxon>Streptosporangiales</taxon>
        <taxon>Streptosporangiaceae</taxon>
        <taxon>Nonomuraea</taxon>
    </lineage>
</organism>
<evidence type="ECO:0000313" key="4">
    <source>
        <dbReference type="EMBL" id="SDK25733.1"/>
    </source>
</evidence>
<reference evidence="4 5" key="1">
    <citation type="submission" date="2016-10" db="EMBL/GenBank/DDBJ databases">
        <authorList>
            <person name="de Groot N.N."/>
        </authorList>
    </citation>
    <scope>NUCLEOTIDE SEQUENCE [LARGE SCALE GENOMIC DNA]</scope>
    <source>
        <strain evidence="4 5">CGMCC 4.5681</strain>
    </source>
</reference>
<dbReference type="AlphaFoldDB" id="A0A1G9AEQ7"/>
<dbReference type="SUPFAM" id="SSF52091">
    <property type="entry name" value="SpoIIaa-like"/>
    <property type="match status" value="1"/>
</dbReference>
<dbReference type="EMBL" id="FNFB01000006">
    <property type="protein sequence ID" value="SDK25733.1"/>
    <property type="molecule type" value="Genomic_DNA"/>
</dbReference>
<dbReference type="PANTHER" id="PTHR33495:SF2">
    <property type="entry name" value="ANTI-SIGMA FACTOR ANTAGONIST TM_1081-RELATED"/>
    <property type="match status" value="1"/>
</dbReference>
<dbReference type="InterPro" id="IPR036513">
    <property type="entry name" value="STAS_dom_sf"/>
</dbReference>
<feature type="domain" description="STAS" evidence="3">
    <location>
        <begin position="27"/>
        <end position="124"/>
    </location>
</feature>
<evidence type="ECO:0000256" key="2">
    <source>
        <dbReference type="RuleBase" id="RU003749"/>
    </source>
</evidence>
<sequence>MGLGFGDPGRAVPMVVRCWREDPCTFVSVVGDLDVAGAPRLRAELEPVLAAADPLKVVLDLTEVPFCDSIGLGVLVATLNQVRRQRGRMILVLGPGMIRHLLTITNLDRHFETSDSLTEAHATLSAAA</sequence>
<dbReference type="PROSITE" id="PS50801">
    <property type="entry name" value="STAS"/>
    <property type="match status" value="1"/>
</dbReference>
<dbReference type="Gene3D" id="3.30.750.24">
    <property type="entry name" value="STAS domain"/>
    <property type="match status" value="1"/>
</dbReference>
<dbReference type="PANTHER" id="PTHR33495">
    <property type="entry name" value="ANTI-SIGMA FACTOR ANTAGONIST TM_1081-RELATED-RELATED"/>
    <property type="match status" value="1"/>
</dbReference>
<name>A0A1G9AEQ7_9ACTN</name>